<dbReference type="Proteomes" id="UP001162992">
    <property type="component" value="Chromosome 9"/>
</dbReference>
<organism evidence="1 2">
    <name type="scientific">Diphasiastrum complanatum</name>
    <name type="common">Issler's clubmoss</name>
    <name type="synonym">Lycopodium complanatum</name>
    <dbReference type="NCBI Taxonomy" id="34168"/>
    <lineage>
        <taxon>Eukaryota</taxon>
        <taxon>Viridiplantae</taxon>
        <taxon>Streptophyta</taxon>
        <taxon>Embryophyta</taxon>
        <taxon>Tracheophyta</taxon>
        <taxon>Lycopodiopsida</taxon>
        <taxon>Lycopodiales</taxon>
        <taxon>Lycopodiaceae</taxon>
        <taxon>Lycopodioideae</taxon>
        <taxon>Diphasiastrum</taxon>
    </lineage>
</organism>
<gene>
    <name evidence="1" type="ORF">O6H91_09G075900</name>
</gene>
<keyword evidence="2" id="KW-1185">Reference proteome</keyword>
<evidence type="ECO:0000313" key="2">
    <source>
        <dbReference type="Proteomes" id="UP001162992"/>
    </source>
</evidence>
<reference evidence="2" key="1">
    <citation type="journal article" date="2024" name="Proc. Natl. Acad. Sci. U.S.A.">
        <title>Extraordinary preservation of gene collinearity over three hundred million years revealed in homosporous lycophytes.</title>
        <authorList>
            <person name="Li C."/>
            <person name="Wickell D."/>
            <person name="Kuo L.Y."/>
            <person name="Chen X."/>
            <person name="Nie B."/>
            <person name="Liao X."/>
            <person name="Peng D."/>
            <person name="Ji J."/>
            <person name="Jenkins J."/>
            <person name="Williams M."/>
            <person name="Shu S."/>
            <person name="Plott C."/>
            <person name="Barry K."/>
            <person name="Rajasekar S."/>
            <person name="Grimwood J."/>
            <person name="Han X."/>
            <person name="Sun S."/>
            <person name="Hou Z."/>
            <person name="He W."/>
            <person name="Dai G."/>
            <person name="Sun C."/>
            <person name="Schmutz J."/>
            <person name="Leebens-Mack J.H."/>
            <person name="Li F.W."/>
            <person name="Wang L."/>
        </authorList>
    </citation>
    <scope>NUCLEOTIDE SEQUENCE [LARGE SCALE GENOMIC DNA]</scope>
    <source>
        <strain evidence="2">cv. PW_Plant_1</strain>
    </source>
</reference>
<proteinExistence type="predicted"/>
<evidence type="ECO:0000313" key="1">
    <source>
        <dbReference type="EMBL" id="KAJ7544373.1"/>
    </source>
</evidence>
<protein>
    <submittedName>
        <fullName evidence="1">Uncharacterized protein</fullName>
    </submittedName>
</protein>
<comment type="caution">
    <text evidence="1">The sequence shown here is derived from an EMBL/GenBank/DDBJ whole genome shotgun (WGS) entry which is preliminary data.</text>
</comment>
<dbReference type="EMBL" id="CM055100">
    <property type="protein sequence ID" value="KAJ7544373.1"/>
    <property type="molecule type" value="Genomic_DNA"/>
</dbReference>
<name>A0ACC2CR32_DIPCM</name>
<accession>A0ACC2CR32</accession>
<sequence>MKRICVGGNGCCGPVNSLIGWIQKNLFCFHVVECDLPWVPFRFPVSFRSSCRVHSQDGCGCEHLSLLMVELSKVKEGVEQPASKKNQTSHRSYSLQDGCFL</sequence>